<feature type="signal peptide" evidence="1">
    <location>
        <begin position="1"/>
        <end position="25"/>
    </location>
</feature>
<proteinExistence type="predicted"/>
<accession>A0A1T4M655</accession>
<feature type="chain" id="PRO_5012029643" description="Outer membrane protein beta-barrel domain-containing protein" evidence="1">
    <location>
        <begin position="26"/>
        <end position="251"/>
    </location>
</feature>
<name>A0A1T4M655_9SPIR</name>
<dbReference type="STRING" id="225004.SAMN02745152_00764"/>
<protein>
    <recommendedName>
        <fullName evidence="4">Outer membrane protein beta-barrel domain-containing protein</fullName>
    </recommendedName>
</protein>
<evidence type="ECO:0000256" key="1">
    <source>
        <dbReference type="SAM" id="SignalP"/>
    </source>
</evidence>
<evidence type="ECO:0000313" key="3">
    <source>
        <dbReference type="Proteomes" id="UP000190395"/>
    </source>
</evidence>
<keyword evidence="3" id="KW-1185">Reference proteome</keyword>
<dbReference type="AlphaFoldDB" id="A0A1T4M655"/>
<sequence>MKNKTIYKKFPFIFLFFSLSFLCFGQTEPNFSKVQAEDDNKILTKIENFENPKIKIPKNLFFFTLGPSVYVNTDSKTSPSPVSFAGGAGFDLFNHKFLNFQPKLTFFTNYYLWDGEYARPSEIENRTALALSFLLDLNTTHIFRLEKDIFQFGGGLGFLARFSFLANGVNSDDTGGETNSTAGDDIKSINRWFYKNLNFLYPNLNFSWQRAFTKNYLAGLEAKIYFPLGAILDGRAFDTAIFSLGIKISPR</sequence>
<evidence type="ECO:0000313" key="2">
    <source>
        <dbReference type="EMBL" id="SJZ62204.1"/>
    </source>
</evidence>
<dbReference type="OrthoDB" id="359362at2"/>
<organism evidence="2 3">
    <name type="scientific">Treponema berlinense</name>
    <dbReference type="NCBI Taxonomy" id="225004"/>
    <lineage>
        <taxon>Bacteria</taxon>
        <taxon>Pseudomonadati</taxon>
        <taxon>Spirochaetota</taxon>
        <taxon>Spirochaetia</taxon>
        <taxon>Spirochaetales</taxon>
        <taxon>Treponemataceae</taxon>
        <taxon>Treponema</taxon>
    </lineage>
</organism>
<reference evidence="2 3" key="1">
    <citation type="submission" date="2017-02" db="EMBL/GenBank/DDBJ databases">
        <authorList>
            <person name="Peterson S.W."/>
        </authorList>
    </citation>
    <scope>NUCLEOTIDE SEQUENCE [LARGE SCALE GENOMIC DNA]</scope>
    <source>
        <strain evidence="2 3">ATCC BAA-909</strain>
    </source>
</reference>
<evidence type="ECO:0008006" key="4">
    <source>
        <dbReference type="Google" id="ProtNLM"/>
    </source>
</evidence>
<dbReference type="Proteomes" id="UP000190395">
    <property type="component" value="Unassembled WGS sequence"/>
</dbReference>
<dbReference type="EMBL" id="FUXC01000003">
    <property type="protein sequence ID" value="SJZ62204.1"/>
    <property type="molecule type" value="Genomic_DNA"/>
</dbReference>
<dbReference type="GeneID" id="303367025"/>
<dbReference type="RefSeq" id="WP_078930518.1">
    <property type="nucleotide sequence ID" value="NZ_FUXC01000003.1"/>
</dbReference>
<keyword evidence="1" id="KW-0732">Signal</keyword>
<gene>
    <name evidence="2" type="ORF">SAMN02745152_00764</name>
</gene>